<evidence type="ECO:0000313" key="13">
    <source>
        <dbReference type="EMBL" id="ATW28651.1"/>
    </source>
</evidence>
<dbReference type="GO" id="GO:0009228">
    <property type="term" value="P:thiamine biosynthetic process"/>
    <property type="evidence" value="ECO:0007669"/>
    <property type="project" value="UniProtKB-KW"/>
</dbReference>
<comment type="function">
    <text evidence="9">Condenses 4-methyl-5-(beta-hydroxyethyl)thiazole monophosphate (THZ-P) and 2-methyl-4-amino-5-hydroxymethyl pyrimidine pyrophosphate (HMP-PP) to form thiamine monophosphate (TMP).</text>
</comment>
<evidence type="ECO:0000256" key="11">
    <source>
        <dbReference type="RuleBase" id="RU004253"/>
    </source>
</evidence>
<keyword evidence="2 9" id="KW-0808">Transferase</keyword>
<evidence type="ECO:0000256" key="9">
    <source>
        <dbReference type="HAMAP-Rule" id="MF_00097"/>
    </source>
</evidence>
<keyword evidence="5 9" id="KW-0784">Thiamine biosynthesis</keyword>
<sequence length="209" mass="22662">MMNYQLYLATDRGLLGQKDLCTSVEEAIYGGVTVVQLREKDVSTKDFWEIACQIKKITEKYQIPLIINDRLDIALAVDAEGLHIGQEDMPMEVARKLLGPQKIIGVSAATVEEALTAEKQGADYLGVGAVFPTDTKKDAGHVGLEQLKQIKAQVKIPVVAIGGIHVGNAWSVMETGVDGICVISAILCQKDVRKAADTLRKSCLRLSTP</sequence>
<keyword evidence="4 9" id="KW-0460">Magnesium</keyword>
<dbReference type="GO" id="GO:0000287">
    <property type="term" value="F:magnesium ion binding"/>
    <property type="evidence" value="ECO:0007669"/>
    <property type="project" value="UniProtKB-UniRule"/>
</dbReference>
<dbReference type="NCBIfam" id="TIGR00693">
    <property type="entry name" value="thiE"/>
    <property type="match status" value="1"/>
</dbReference>
<feature type="binding site" evidence="9">
    <location>
        <position position="136"/>
    </location>
    <ligand>
        <name>4-amino-2-methyl-5-(diphosphooxymethyl)pyrimidine</name>
        <dbReference type="ChEBI" id="CHEBI:57841"/>
    </ligand>
</feature>
<accession>A0A3G1L1W9</accession>
<organism evidence="13 14">
    <name type="scientific">Formimonas warabiya</name>
    <dbReference type="NCBI Taxonomy" id="1761012"/>
    <lineage>
        <taxon>Bacteria</taxon>
        <taxon>Bacillati</taxon>
        <taxon>Bacillota</taxon>
        <taxon>Clostridia</taxon>
        <taxon>Eubacteriales</taxon>
        <taxon>Peptococcaceae</taxon>
        <taxon>Candidatus Formimonas</taxon>
    </lineage>
</organism>
<dbReference type="GO" id="GO:0005737">
    <property type="term" value="C:cytoplasm"/>
    <property type="evidence" value="ECO:0007669"/>
    <property type="project" value="TreeGrafter"/>
</dbReference>
<dbReference type="GO" id="GO:0009229">
    <property type="term" value="P:thiamine diphosphate biosynthetic process"/>
    <property type="evidence" value="ECO:0007669"/>
    <property type="project" value="UniProtKB-UniRule"/>
</dbReference>
<feature type="binding site" evidence="9">
    <location>
        <position position="68"/>
    </location>
    <ligand>
        <name>4-amino-2-methyl-5-(diphosphooxymethyl)pyrimidine</name>
        <dbReference type="ChEBI" id="CHEBI:57841"/>
    </ligand>
</feature>
<proteinExistence type="inferred from homology"/>
<feature type="binding site" evidence="9">
    <location>
        <begin position="133"/>
        <end position="135"/>
    </location>
    <ligand>
        <name>2-[(2R,5Z)-2-carboxy-4-methylthiazol-5(2H)-ylidene]ethyl phosphate</name>
        <dbReference type="ChEBI" id="CHEBI:62899"/>
    </ligand>
</feature>
<evidence type="ECO:0000256" key="5">
    <source>
        <dbReference type="ARBA" id="ARBA00022977"/>
    </source>
</evidence>
<dbReference type="UniPathway" id="UPA00060">
    <property type="reaction ID" value="UER00141"/>
</dbReference>
<evidence type="ECO:0000256" key="10">
    <source>
        <dbReference type="RuleBase" id="RU003826"/>
    </source>
</evidence>
<dbReference type="CDD" id="cd00564">
    <property type="entry name" value="TMP_TenI"/>
    <property type="match status" value="1"/>
</dbReference>
<evidence type="ECO:0000256" key="4">
    <source>
        <dbReference type="ARBA" id="ARBA00022842"/>
    </source>
</evidence>
<evidence type="ECO:0000313" key="14">
    <source>
        <dbReference type="Proteomes" id="UP000323521"/>
    </source>
</evidence>
<keyword evidence="3 9" id="KW-0479">Metal-binding</keyword>
<feature type="binding site" evidence="9">
    <location>
        <begin position="36"/>
        <end position="40"/>
    </location>
    <ligand>
        <name>4-amino-2-methyl-5-(diphosphooxymethyl)pyrimidine</name>
        <dbReference type="ChEBI" id="CHEBI:57841"/>
    </ligand>
</feature>
<comment type="pathway">
    <text evidence="1 9 11">Cofactor biosynthesis; thiamine diphosphate biosynthesis; thiamine phosphate from 4-amino-2-methyl-5-diphosphomethylpyrimidine and 4-methyl-5-(2-phosphoethyl)-thiazole: step 1/1.</text>
</comment>
<dbReference type="InterPro" id="IPR034291">
    <property type="entry name" value="TMP_synthase"/>
</dbReference>
<dbReference type="PANTHER" id="PTHR20857">
    <property type="entry name" value="THIAMINE-PHOSPHATE PYROPHOSPHORYLASE"/>
    <property type="match status" value="1"/>
</dbReference>
<dbReference type="GO" id="GO:0004789">
    <property type="term" value="F:thiamine-phosphate diphosphorylase activity"/>
    <property type="evidence" value="ECO:0007669"/>
    <property type="project" value="UniProtKB-UniRule"/>
</dbReference>
<comment type="cofactor">
    <cofactor evidence="9">
        <name>Mg(2+)</name>
        <dbReference type="ChEBI" id="CHEBI:18420"/>
    </cofactor>
    <text evidence="9">Binds 1 Mg(2+) ion per subunit.</text>
</comment>
<dbReference type="OrthoDB" id="9812206at2"/>
<evidence type="ECO:0000256" key="3">
    <source>
        <dbReference type="ARBA" id="ARBA00022723"/>
    </source>
</evidence>
<feature type="binding site" evidence="9">
    <location>
        <position position="107"/>
    </location>
    <ligand>
        <name>4-amino-2-methyl-5-(diphosphooxymethyl)pyrimidine</name>
        <dbReference type="ChEBI" id="CHEBI:57841"/>
    </ligand>
</feature>
<dbReference type="InterPro" id="IPR036206">
    <property type="entry name" value="ThiamineP_synth_sf"/>
</dbReference>
<dbReference type="PANTHER" id="PTHR20857:SF23">
    <property type="entry name" value="THIAMINE BIOSYNTHETIC BIFUNCTIONAL ENZYME"/>
    <property type="match status" value="1"/>
</dbReference>
<dbReference type="FunFam" id="3.20.20.70:FF:000096">
    <property type="entry name" value="Thiamine-phosphate synthase"/>
    <property type="match status" value="1"/>
</dbReference>
<evidence type="ECO:0000259" key="12">
    <source>
        <dbReference type="Pfam" id="PF02581"/>
    </source>
</evidence>
<comment type="catalytic activity">
    <reaction evidence="6 9 10">
        <text>4-methyl-5-(2-phosphooxyethyl)-thiazole + 4-amino-2-methyl-5-(diphosphooxymethyl)pyrimidine + H(+) = thiamine phosphate + diphosphate</text>
        <dbReference type="Rhea" id="RHEA:22328"/>
        <dbReference type="ChEBI" id="CHEBI:15378"/>
        <dbReference type="ChEBI" id="CHEBI:33019"/>
        <dbReference type="ChEBI" id="CHEBI:37575"/>
        <dbReference type="ChEBI" id="CHEBI:57841"/>
        <dbReference type="ChEBI" id="CHEBI:58296"/>
        <dbReference type="EC" id="2.5.1.3"/>
    </reaction>
</comment>
<comment type="catalytic activity">
    <reaction evidence="8 9 10">
        <text>2-[(2R,5Z)-2-carboxy-4-methylthiazol-5(2H)-ylidene]ethyl phosphate + 4-amino-2-methyl-5-(diphosphooxymethyl)pyrimidine + 2 H(+) = thiamine phosphate + CO2 + diphosphate</text>
        <dbReference type="Rhea" id="RHEA:47844"/>
        <dbReference type="ChEBI" id="CHEBI:15378"/>
        <dbReference type="ChEBI" id="CHEBI:16526"/>
        <dbReference type="ChEBI" id="CHEBI:33019"/>
        <dbReference type="ChEBI" id="CHEBI:37575"/>
        <dbReference type="ChEBI" id="CHEBI:57841"/>
        <dbReference type="ChEBI" id="CHEBI:62899"/>
        <dbReference type="EC" id="2.5.1.3"/>
    </reaction>
</comment>
<dbReference type="KEGG" id="fwa:DCMF_15920"/>
<dbReference type="InterPro" id="IPR013785">
    <property type="entry name" value="Aldolase_TIM"/>
</dbReference>
<comment type="similarity">
    <text evidence="9 10">Belongs to the thiamine-phosphate synthase family.</text>
</comment>
<gene>
    <name evidence="9" type="primary">thiE</name>
    <name evidence="13" type="ORF">DCMF_15920</name>
</gene>
<dbReference type="Proteomes" id="UP000323521">
    <property type="component" value="Chromosome"/>
</dbReference>
<dbReference type="AlphaFoldDB" id="A0A3G1L1W9"/>
<reference evidence="13 14" key="1">
    <citation type="submission" date="2016-10" db="EMBL/GenBank/DDBJ databases">
        <title>Complete Genome Sequence of Peptococcaceae strain DCMF.</title>
        <authorList>
            <person name="Edwards R.J."/>
            <person name="Holland S.I."/>
            <person name="Deshpande N.P."/>
            <person name="Wong Y.K."/>
            <person name="Ertan H."/>
            <person name="Manefield M."/>
            <person name="Russell T.L."/>
            <person name="Lee M.J."/>
        </authorList>
    </citation>
    <scope>NUCLEOTIDE SEQUENCE [LARGE SCALE GENOMIC DNA]</scope>
    <source>
        <strain evidence="13 14">DCMF</strain>
    </source>
</reference>
<feature type="binding site" evidence="9">
    <location>
        <position position="163"/>
    </location>
    <ligand>
        <name>2-[(2R,5Z)-2-carboxy-4-methylthiazol-5(2H)-ylidene]ethyl phosphate</name>
        <dbReference type="ChEBI" id="CHEBI:62899"/>
    </ligand>
</feature>
<name>A0A3G1L1W9_FORW1</name>
<dbReference type="EC" id="2.5.1.3" evidence="9"/>
<protein>
    <recommendedName>
        <fullName evidence="9">Thiamine-phosphate synthase</fullName>
        <shortName evidence="9">TP synthase</shortName>
        <shortName evidence="9">TPS</shortName>
        <ecNumber evidence="9">2.5.1.3</ecNumber>
    </recommendedName>
    <alternativeName>
        <fullName evidence="9">Thiamine-phosphate pyrophosphorylase</fullName>
        <shortName evidence="9">TMP pyrophosphorylase</shortName>
        <shortName evidence="9">TMP-PPase</shortName>
    </alternativeName>
</protein>
<feature type="domain" description="Thiamine phosphate synthase/TenI" evidence="12">
    <location>
        <begin position="6"/>
        <end position="186"/>
    </location>
</feature>
<keyword evidence="14" id="KW-1185">Reference proteome</keyword>
<feature type="binding site" evidence="9">
    <location>
        <begin position="183"/>
        <end position="184"/>
    </location>
    <ligand>
        <name>2-[(2R,5Z)-2-carboxy-4-methylthiazol-5(2H)-ylidene]ethyl phosphate</name>
        <dbReference type="ChEBI" id="CHEBI:62899"/>
    </ligand>
</feature>
<feature type="binding site" evidence="9">
    <location>
        <position position="88"/>
    </location>
    <ligand>
        <name>Mg(2+)</name>
        <dbReference type="ChEBI" id="CHEBI:18420"/>
    </ligand>
</feature>
<dbReference type="SUPFAM" id="SSF51391">
    <property type="entry name" value="Thiamin phosphate synthase"/>
    <property type="match status" value="1"/>
</dbReference>
<comment type="catalytic activity">
    <reaction evidence="7 9 10">
        <text>2-(2-carboxy-4-methylthiazol-5-yl)ethyl phosphate + 4-amino-2-methyl-5-(diphosphooxymethyl)pyrimidine + 2 H(+) = thiamine phosphate + CO2 + diphosphate</text>
        <dbReference type="Rhea" id="RHEA:47848"/>
        <dbReference type="ChEBI" id="CHEBI:15378"/>
        <dbReference type="ChEBI" id="CHEBI:16526"/>
        <dbReference type="ChEBI" id="CHEBI:33019"/>
        <dbReference type="ChEBI" id="CHEBI:37575"/>
        <dbReference type="ChEBI" id="CHEBI:57841"/>
        <dbReference type="ChEBI" id="CHEBI:62890"/>
        <dbReference type="EC" id="2.5.1.3"/>
    </reaction>
</comment>
<dbReference type="InterPro" id="IPR022998">
    <property type="entry name" value="ThiamineP_synth_TenI"/>
</dbReference>
<evidence type="ECO:0000256" key="2">
    <source>
        <dbReference type="ARBA" id="ARBA00022679"/>
    </source>
</evidence>
<evidence type="ECO:0000256" key="7">
    <source>
        <dbReference type="ARBA" id="ARBA00047851"/>
    </source>
</evidence>
<evidence type="ECO:0000256" key="6">
    <source>
        <dbReference type="ARBA" id="ARBA00047334"/>
    </source>
</evidence>
<dbReference type="HAMAP" id="MF_00097">
    <property type="entry name" value="TMP_synthase"/>
    <property type="match status" value="1"/>
</dbReference>
<evidence type="ECO:0000256" key="8">
    <source>
        <dbReference type="ARBA" id="ARBA00047883"/>
    </source>
</evidence>
<feature type="binding site" evidence="9">
    <location>
        <position position="69"/>
    </location>
    <ligand>
        <name>Mg(2+)</name>
        <dbReference type="ChEBI" id="CHEBI:18420"/>
    </ligand>
</feature>
<dbReference type="Pfam" id="PF02581">
    <property type="entry name" value="TMP-TENI"/>
    <property type="match status" value="1"/>
</dbReference>
<evidence type="ECO:0000256" key="1">
    <source>
        <dbReference type="ARBA" id="ARBA00005165"/>
    </source>
</evidence>
<dbReference type="Gene3D" id="3.20.20.70">
    <property type="entry name" value="Aldolase class I"/>
    <property type="match status" value="1"/>
</dbReference>
<dbReference type="RefSeq" id="WP_148137941.1">
    <property type="nucleotide sequence ID" value="NZ_CP017634.1"/>
</dbReference>
<dbReference type="EMBL" id="CP017634">
    <property type="protein sequence ID" value="ATW28651.1"/>
    <property type="molecule type" value="Genomic_DNA"/>
</dbReference>